<dbReference type="Proteomes" id="UP000023152">
    <property type="component" value="Unassembled WGS sequence"/>
</dbReference>
<protein>
    <submittedName>
        <fullName evidence="1">Uncharacterized protein</fullName>
    </submittedName>
</protein>
<organism evidence="1 2">
    <name type="scientific">Reticulomyxa filosa</name>
    <dbReference type="NCBI Taxonomy" id="46433"/>
    <lineage>
        <taxon>Eukaryota</taxon>
        <taxon>Sar</taxon>
        <taxon>Rhizaria</taxon>
        <taxon>Retaria</taxon>
        <taxon>Foraminifera</taxon>
        <taxon>Monothalamids</taxon>
        <taxon>Reticulomyxidae</taxon>
        <taxon>Reticulomyxa</taxon>
    </lineage>
</organism>
<evidence type="ECO:0000313" key="1">
    <source>
        <dbReference type="EMBL" id="ETO06231.1"/>
    </source>
</evidence>
<feature type="non-terminal residue" evidence="1">
    <location>
        <position position="1"/>
    </location>
</feature>
<dbReference type="OrthoDB" id="412600at2759"/>
<dbReference type="EMBL" id="ASPP01027343">
    <property type="protein sequence ID" value="ETO06231.1"/>
    <property type="molecule type" value="Genomic_DNA"/>
</dbReference>
<proteinExistence type="predicted"/>
<name>X6LXZ0_RETFI</name>
<accession>X6LXZ0</accession>
<gene>
    <name evidence="1" type="ORF">RFI_31165</name>
</gene>
<reference evidence="1 2" key="1">
    <citation type="journal article" date="2013" name="Curr. Biol.">
        <title>The Genome of the Foraminiferan Reticulomyxa filosa.</title>
        <authorList>
            <person name="Glockner G."/>
            <person name="Hulsmann N."/>
            <person name="Schleicher M."/>
            <person name="Noegel A.A."/>
            <person name="Eichinger L."/>
            <person name="Gallinger C."/>
            <person name="Pawlowski J."/>
            <person name="Sierra R."/>
            <person name="Euteneuer U."/>
            <person name="Pillet L."/>
            <person name="Moustafa A."/>
            <person name="Platzer M."/>
            <person name="Groth M."/>
            <person name="Szafranski K."/>
            <person name="Schliwa M."/>
        </authorList>
    </citation>
    <scope>NUCLEOTIDE SEQUENCE [LARGE SCALE GENOMIC DNA]</scope>
</reference>
<evidence type="ECO:0000313" key="2">
    <source>
        <dbReference type="Proteomes" id="UP000023152"/>
    </source>
</evidence>
<keyword evidence="2" id="KW-1185">Reference proteome</keyword>
<comment type="caution">
    <text evidence="1">The sequence shown here is derived from an EMBL/GenBank/DDBJ whole genome shotgun (WGS) entry which is preliminary data.</text>
</comment>
<sequence>FLAISKFVIHGELQEPVLQQKSKGFCLHFNTIKNTTINTGTLHKGSLSFAYSCDFNTNGVCNRLGMNKGADTWQSPALCGHILVLYSSFAADSKPARCVKDPKELPWFVIYFKNINIIPANYPLKYFIIFDNEFLQNWKFKASDGSTDDVNGQYVALITNNNDQSPSRKGATHTWTITYHIVMNQTFSNFDCSNLAPIRIHITIYNVMDSEFIVQLYLEPIHRRR</sequence>
<dbReference type="AlphaFoldDB" id="X6LXZ0"/>